<dbReference type="Gene3D" id="3.50.50.60">
    <property type="entry name" value="FAD/NAD(P)-binding domain"/>
    <property type="match status" value="1"/>
</dbReference>
<name>A0A8J3ZFC7_9ACTN</name>
<evidence type="ECO:0000259" key="3">
    <source>
        <dbReference type="Pfam" id="PF01494"/>
    </source>
</evidence>
<comment type="caution">
    <text evidence="4">The sequence shown here is derived from an EMBL/GenBank/DDBJ whole genome shotgun (WGS) entry which is preliminary data.</text>
</comment>
<dbReference type="RefSeq" id="WP_204008795.1">
    <property type="nucleotide sequence ID" value="NZ_BOPG01000084.1"/>
</dbReference>
<feature type="domain" description="FAD-binding" evidence="3">
    <location>
        <begin position="3"/>
        <end position="132"/>
    </location>
</feature>
<feature type="domain" description="FAD-binding" evidence="3">
    <location>
        <begin position="133"/>
        <end position="316"/>
    </location>
</feature>
<keyword evidence="2 4" id="KW-0503">Monooxygenase</keyword>
<dbReference type="GO" id="GO:0071949">
    <property type="term" value="F:FAD binding"/>
    <property type="evidence" value="ECO:0007669"/>
    <property type="project" value="InterPro"/>
</dbReference>
<gene>
    <name evidence="4" type="ORF">Vau01_103820</name>
</gene>
<reference evidence="4" key="1">
    <citation type="submission" date="2021-01" db="EMBL/GenBank/DDBJ databases">
        <title>Whole genome shotgun sequence of Virgisporangium aurantiacum NBRC 16421.</title>
        <authorList>
            <person name="Komaki H."/>
            <person name="Tamura T."/>
        </authorList>
    </citation>
    <scope>NUCLEOTIDE SEQUENCE</scope>
    <source>
        <strain evidence="4">NBRC 16421</strain>
    </source>
</reference>
<proteinExistence type="predicted"/>
<keyword evidence="5" id="KW-1185">Reference proteome</keyword>
<evidence type="ECO:0000256" key="1">
    <source>
        <dbReference type="ARBA" id="ARBA00023002"/>
    </source>
</evidence>
<dbReference type="PRINTS" id="PR00420">
    <property type="entry name" value="RNGMNOXGNASE"/>
</dbReference>
<dbReference type="GO" id="GO:0004497">
    <property type="term" value="F:monooxygenase activity"/>
    <property type="evidence" value="ECO:0007669"/>
    <property type="project" value="UniProtKB-KW"/>
</dbReference>
<dbReference type="PANTHER" id="PTHR13789">
    <property type="entry name" value="MONOOXYGENASE"/>
    <property type="match status" value="1"/>
</dbReference>
<dbReference type="Proteomes" id="UP000612585">
    <property type="component" value="Unassembled WGS sequence"/>
</dbReference>
<keyword evidence="1" id="KW-0560">Oxidoreductase</keyword>
<evidence type="ECO:0000313" key="4">
    <source>
        <dbReference type="EMBL" id="GIJ62866.1"/>
    </source>
</evidence>
<sequence>MHAVIVGGGIGGLAAAIGFGRAGWRVTVYERQPQLTAAGAGILLWPNAVHALGALGLGEEIRKNSVPGDGGVRRSDGTWLSRIRAADIEERLGVPAMTIHRATLHRALENALDPQTEVHTGTEVTTIPDEGDLIVVADGINSVLRRELAPQVAVRDSGQVAWRAIVPVDTVGQPGGETLGRGWRFGTAPVGHGQTYWYAAGPGPLRTTPSEDQLEELTKRFQNWHDPISALIAATRPGQLLHHQLADLDPVPPMAYGNRIALLGDAAHAMTPNLGQGAAQALEDAVTLVAEAGAQDGLARYDAARRPRAARYVRNSRRAGVVLNARGRVTSTLRDAILRATPHRVALANAVKTADWRPPTLPVAERP</sequence>
<dbReference type="InterPro" id="IPR036188">
    <property type="entry name" value="FAD/NAD-bd_sf"/>
</dbReference>
<dbReference type="EMBL" id="BOPG01000084">
    <property type="protein sequence ID" value="GIJ62866.1"/>
    <property type="molecule type" value="Genomic_DNA"/>
</dbReference>
<dbReference type="Pfam" id="PF01494">
    <property type="entry name" value="FAD_binding_3"/>
    <property type="match status" value="2"/>
</dbReference>
<accession>A0A8J3ZFC7</accession>
<dbReference type="PANTHER" id="PTHR13789:SF309">
    <property type="entry name" value="PUTATIVE (AFU_ORTHOLOGUE AFUA_6G14510)-RELATED"/>
    <property type="match status" value="1"/>
</dbReference>
<protein>
    <submittedName>
        <fullName evidence="4">Monooxygenase</fullName>
    </submittedName>
</protein>
<dbReference type="AlphaFoldDB" id="A0A8J3ZFC7"/>
<dbReference type="SUPFAM" id="SSF51905">
    <property type="entry name" value="FAD/NAD(P)-binding domain"/>
    <property type="match status" value="1"/>
</dbReference>
<evidence type="ECO:0000313" key="5">
    <source>
        <dbReference type="Proteomes" id="UP000612585"/>
    </source>
</evidence>
<dbReference type="InterPro" id="IPR002938">
    <property type="entry name" value="FAD-bd"/>
</dbReference>
<evidence type="ECO:0000256" key="2">
    <source>
        <dbReference type="ARBA" id="ARBA00023033"/>
    </source>
</evidence>
<dbReference type="InterPro" id="IPR050493">
    <property type="entry name" value="FAD-dep_Monooxygenase_BioMet"/>
</dbReference>
<organism evidence="4 5">
    <name type="scientific">Virgisporangium aurantiacum</name>
    <dbReference type="NCBI Taxonomy" id="175570"/>
    <lineage>
        <taxon>Bacteria</taxon>
        <taxon>Bacillati</taxon>
        <taxon>Actinomycetota</taxon>
        <taxon>Actinomycetes</taxon>
        <taxon>Micromonosporales</taxon>
        <taxon>Micromonosporaceae</taxon>
        <taxon>Virgisporangium</taxon>
    </lineage>
</organism>